<dbReference type="Gene3D" id="6.10.250.1430">
    <property type="match status" value="1"/>
</dbReference>
<reference evidence="3" key="1">
    <citation type="submission" date="2021-01" db="EMBL/GenBank/DDBJ databases">
        <title>Metabolic potential, ecology and presence of endohyphal bacteria is reflected in genomic diversity of Mucoromycotina.</title>
        <authorList>
            <person name="Muszewska A."/>
            <person name="Okrasinska A."/>
            <person name="Steczkiewicz K."/>
            <person name="Drgas O."/>
            <person name="Orlowska M."/>
            <person name="Perlinska-Lenart U."/>
            <person name="Aleksandrzak-Piekarczyk T."/>
            <person name="Szatraj K."/>
            <person name="Zielenkiewicz U."/>
            <person name="Pilsyk S."/>
            <person name="Malc E."/>
            <person name="Mieczkowski P."/>
            <person name="Kruszewska J.S."/>
            <person name="Biernat P."/>
            <person name="Pawlowska J."/>
        </authorList>
    </citation>
    <scope>NUCLEOTIDE SEQUENCE</scope>
    <source>
        <strain evidence="3">WA0000018081</strain>
    </source>
</reference>
<dbReference type="Gene3D" id="3.30.70.3490">
    <property type="match status" value="1"/>
</dbReference>
<dbReference type="Gene3D" id="1.10.287.2720">
    <property type="match status" value="1"/>
</dbReference>
<dbReference type="PROSITE" id="PS01013">
    <property type="entry name" value="OSBP"/>
    <property type="match status" value="1"/>
</dbReference>
<keyword evidence="4" id="KW-1185">Reference proteome</keyword>
<dbReference type="InterPro" id="IPR037239">
    <property type="entry name" value="OSBP_sf"/>
</dbReference>
<organism evidence="3 4">
    <name type="scientific">Thamnidium elegans</name>
    <dbReference type="NCBI Taxonomy" id="101142"/>
    <lineage>
        <taxon>Eukaryota</taxon>
        <taxon>Fungi</taxon>
        <taxon>Fungi incertae sedis</taxon>
        <taxon>Mucoromycota</taxon>
        <taxon>Mucoromycotina</taxon>
        <taxon>Mucoromycetes</taxon>
        <taxon>Mucorales</taxon>
        <taxon>Mucorineae</taxon>
        <taxon>Mucoraceae</taxon>
        <taxon>Thamnidium</taxon>
    </lineage>
</organism>
<dbReference type="Pfam" id="PF01237">
    <property type="entry name" value="Oxysterol_BP"/>
    <property type="match status" value="2"/>
</dbReference>
<dbReference type="EMBL" id="JAEPRE010000030">
    <property type="protein sequence ID" value="KAG2235577.1"/>
    <property type="molecule type" value="Genomic_DNA"/>
</dbReference>
<dbReference type="SUPFAM" id="SSF144000">
    <property type="entry name" value="Oxysterol-binding protein-like"/>
    <property type="match status" value="1"/>
</dbReference>
<evidence type="ECO:0000256" key="1">
    <source>
        <dbReference type="ARBA" id="ARBA00008842"/>
    </source>
</evidence>
<evidence type="ECO:0000313" key="4">
    <source>
        <dbReference type="Proteomes" id="UP000613177"/>
    </source>
</evidence>
<dbReference type="GO" id="GO:0005829">
    <property type="term" value="C:cytosol"/>
    <property type="evidence" value="ECO:0007669"/>
    <property type="project" value="TreeGrafter"/>
</dbReference>
<dbReference type="Gene3D" id="2.40.160.120">
    <property type="match status" value="1"/>
</dbReference>
<protein>
    <recommendedName>
        <fullName evidence="5">Oxysterol-binding protein</fullName>
    </recommendedName>
</protein>
<name>A0A8H7SUP0_9FUNG</name>
<dbReference type="AlphaFoldDB" id="A0A8H7SUP0"/>
<comment type="caution">
    <text evidence="3">The sequence shown here is derived from an EMBL/GenBank/DDBJ whole genome shotgun (WGS) entry which is preliminary data.</text>
</comment>
<dbReference type="Proteomes" id="UP000613177">
    <property type="component" value="Unassembled WGS sequence"/>
</dbReference>
<proteinExistence type="inferred from homology"/>
<comment type="similarity">
    <text evidence="1 2">Belongs to the OSBP family.</text>
</comment>
<dbReference type="PANTHER" id="PTHR10972:SF184">
    <property type="entry name" value="OXYSTEROL-BINDING PROTEIN HOMOLOG 4-RELATED"/>
    <property type="match status" value="1"/>
</dbReference>
<dbReference type="InterPro" id="IPR018494">
    <property type="entry name" value="Oxysterol-bd_CS"/>
</dbReference>
<dbReference type="PANTHER" id="PTHR10972">
    <property type="entry name" value="OXYSTEROL-BINDING PROTEIN-RELATED"/>
    <property type="match status" value="1"/>
</dbReference>
<dbReference type="GO" id="GO:0016020">
    <property type="term" value="C:membrane"/>
    <property type="evidence" value="ECO:0007669"/>
    <property type="project" value="TreeGrafter"/>
</dbReference>
<evidence type="ECO:0008006" key="5">
    <source>
        <dbReference type="Google" id="ProtNLM"/>
    </source>
</evidence>
<accession>A0A8H7SUP0</accession>
<dbReference type="InterPro" id="IPR000648">
    <property type="entry name" value="Oxysterol-bd"/>
</dbReference>
<sequence length="394" mass="44357">MSAPNNDEVNNVDKIPQEQKSAFHSFLKSLASFSGDLSSLTCPTFLLAPVSLIEYTEYWTQQPELFTAITKSDDEVERMVAFVKWFISSLHASYSRRVPKGEWEKKPYNPVLGEQFKMAWGDVGGTGETDVLVEQVSHHPPVTGFQITNKNAGLTLNGHTGQKTRFSGTSLIVDQVGQSLVTLNQRDNEKYMYTCPSITVNGIWYAAPYVELTGNSYIQSSTGLYCSIEYTSRGWISGERNHFKCYIRSNGGSLKEYIYKIEGQWSGKSTITTYGSKTSSPFLDVTALTPAPMKVTELDQQNEMESRKLWQKVTDAIKANDTNTASVEKARIENKQREERAARQEAGQEWEPTYFHWVEDEPSISTLQRMLTSTVKSKYTPATTGNWVFKGALQ</sequence>
<evidence type="ECO:0000256" key="2">
    <source>
        <dbReference type="RuleBase" id="RU003844"/>
    </source>
</evidence>
<dbReference type="GO" id="GO:0008142">
    <property type="term" value="F:oxysterol binding"/>
    <property type="evidence" value="ECO:0007669"/>
    <property type="project" value="TreeGrafter"/>
</dbReference>
<evidence type="ECO:0000313" key="3">
    <source>
        <dbReference type="EMBL" id="KAG2235577.1"/>
    </source>
</evidence>
<gene>
    <name evidence="3" type="ORF">INT48_002351</name>
</gene>